<dbReference type="Proteomes" id="UP001501207">
    <property type="component" value="Unassembled WGS sequence"/>
</dbReference>
<gene>
    <name evidence="2" type="ORF">GCM10023143_09780</name>
</gene>
<organism evidence="2 3">
    <name type="scientific">Compostibacter hankyongensis</name>
    <dbReference type="NCBI Taxonomy" id="1007089"/>
    <lineage>
        <taxon>Bacteria</taxon>
        <taxon>Pseudomonadati</taxon>
        <taxon>Bacteroidota</taxon>
        <taxon>Chitinophagia</taxon>
        <taxon>Chitinophagales</taxon>
        <taxon>Chitinophagaceae</taxon>
        <taxon>Compostibacter</taxon>
    </lineage>
</organism>
<dbReference type="EMBL" id="BAABFN010000001">
    <property type="protein sequence ID" value="GAA4304959.1"/>
    <property type="molecule type" value="Genomic_DNA"/>
</dbReference>
<evidence type="ECO:0000313" key="2">
    <source>
        <dbReference type="EMBL" id="GAA4304959.1"/>
    </source>
</evidence>
<protein>
    <submittedName>
        <fullName evidence="2">DUF3472 domain-containing protein</fullName>
    </submittedName>
</protein>
<dbReference type="InterPro" id="IPR031712">
    <property type="entry name" value="DUF5077"/>
</dbReference>
<accession>A0ABP8FJ32</accession>
<keyword evidence="3" id="KW-1185">Reference proteome</keyword>
<dbReference type="InterPro" id="IPR021862">
    <property type="entry name" value="DUF3472"/>
</dbReference>
<evidence type="ECO:0000313" key="3">
    <source>
        <dbReference type="Proteomes" id="UP001501207"/>
    </source>
</evidence>
<comment type="caution">
    <text evidence="2">The sequence shown here is derived from an EMBL/GenBank/DDBJ whole genome shotgun (WGS) entry which is preliminary data.</text>
</comment>
<dbReference type="Pfam" id="PF11958">
    <property type="entry name" value="DUF3472"/>
    <property type="match status" value="1"/>
</dbReference>
<dbReference type="Pfam" id="PF16871">
    <property type="entry name" value="DUF5077"/>
    <property type="match status" value="1"/>
</dbReference>
<reference evidence="3" key="1">
    <citation type="journal article" date="2019" name="Int. J. Syst. Evol. Microbiol.">
        <title>The Global Catalogue of Microorganisms (GCM) 10K type strain sequencing project: providing services to taxonomists for standard genome sequencing and annotation.</title>
        <authorList>
            <consortium name="The Broad Institute Genomics Platform"/>
            <consortium name="The Broad Institute Genome Sequencing Center for Infectious Disease"/>
            <person name="Wu L."/>
            <person name="Ma J."/>
        </authorList>
    </citation>
    <scope>NUCLEOTIDE SEQUENCE [LARGE SCALE GENOMIC DNA]</scope>
    <source>
        <strain evidence="3">JCM 17664</strain>
    </source>
</reference>
<feature type="domain" description="DUF5077" evidence="1">
    <location>
        <begin position="15"/>
        <end position="135"/>
    </location>
</feature>
<proteinExistence type="predicted"/>
<sequence length="420" mass="46947">MAATVSRPADTLITVPLGGNTWKYPKENHGGQLSEAGIRNWTDTACYFITRVRVSRPGMLRLWLRATVSGGESVIRVSLLGHSRDIRLKPGEPGDRSAGTWQVTDTGYIAIRLQALSKTGRYFGEVAALKLDGTALQGRTAFVKNNEGNFFYWGRRGPSVHLNYEMPGDADAEWFYNEVTVPAGNDIVGSYFMADGFAEGYFGMQVNSSRERRILFSVWSPFHTDDPSAIPADQKILLVKKGAGVHAGEFGNEGSGGQSFLRYNWKANTTYRFLLHARPGDNDHTRYTAWFYAPEQAHWQLIASFSRPHTHTWLKHLHSFLENFSPDQGDITRKVLFTNQWVRDAAGKWTALTRARFTGDNTAGKGYRMDYGGGVEGAAFFLKNCGFFNGYTPLNTHYARPPGGLPPEIPFERLKVKGKR</sequence>
<name>A0ABP8FJ32_9BACT</name>
<evidence type="ECO:0000259" key="1">
    <source>
        <dbReference type="Pfam" id="PF16871"/>
    </source>
</evidence>